<keyword evidence="4 7" id="KW-0812">Transmembrane</keyword>
<gene>
    <name evidence="9" type="ORF">C7B46_03570</name>
</gene>
<dbReference type="CDD" id="cd17325">
    <property type="entry name" value="MFS_MdtG_SLC18_like"/>
    <property type="match status" value="1"/>
</dbReference>
<dbReference type="SUPFAM" id="SSF103473">
    <property type="entry name" value="MFS general substrate transporter"/>
    <property type="match status" value="1"/>
</dbReference>
<sequence>MRQPRPPLSSAQIFLVGILGLAEFARGALIVSLLPAFVTGPLAAPITIVGWALSSHYFLDTVFRGPSGWLVDRIGPPRVLTIGVAIEVMALIGAMNSRSPAWIIIFVALLGVGTATHWPAVVTGTNRLTPPENRASIMGLVFAAWLTGSGLGPVLINFLLNGRDRVAFLVLIMADIAAFVMTILVYDPRLYHIHRSDHKVQHWLKTLKPFRAVLPGMFVQNMTLGVMLPILQPFVTHVLHFGHWQFAELLVGSGAFTVLLLVPMGRITDRFGLKVPLVTGFFLAGCSLTAVGIVRHFWPLIVAGGFLGLSYAMILPSWNAFLAGMIPKEIEGWLWGIFMTVEGMGMSVGPIIGARLFGYRIWAPFMASAAILLIMGVFYTVYPLGKQARH</sequence>
<protein>
    <submittedName>
        <fullName evidence="9">MFS transporter</fullName>
    </submittedName>
</protein>
<feature type="transmembrane region" description="Helical" evidence="7">
    <location>
        <begin position="37"/>
        <end position="59"/>
    </location>
</feature>
<evidence type="ECO:0000256" key="5">
    <source>
        <dbReference type="ARBA" id="ARBA00022989"/>
    </source>
</evidence>
<feature type="transmembrane region" description="Helical" evidence="7">
    <location>
        <begin position="101"/>
        <end position="123"/>
    </location>
</feature>
<dbReference type="AlphaFoldDB" id="A0A2T2XJY7"/>
<keyword evidence="2" id="KW-0813">Transport</keyword>
<evidence type="ECO:0000256" key="1">
    <source>
        <dbReference type="ARBA" id="ARBA00004651"/>
    </source>
</evidence>
<dbReference type="Proteomes" id="UP000242972">
    <property type="component" value="Unassembled WGS sequence"/>
</dbReference>
<evidence type="ECO:0000256" key="6">
    <source>
        <dbReference type="ARBA" id="ARBA00023136"/>
    </source>
</evidence>
<dbReference type="PANTHER" id="PTHR23517">
    <property type="entry name" value="RESISTANCE PROTEIN MDTM, PUTATIVE-RELATED-RELATED"/>
    <property type="match status" value="1"/>
</dbReference>
<dbReference type="InterPro" id="IPR011701">
    <property type="entry name" value="MFS"/>
</dbReference>
<keyword evidence="6 7" id="KW-0472">Membrane</keyword>
<dbReference type="GO" id="GO:0022857">
    <property type="term" value="F:transmembrane transporter activity"/>
    <property type="evidence" value="ECO:0007669"/>
    <property type="project" value="InterPro"/>
</dbReference>
<dbReference type="InterPro" id="IPR050171">
    <property type="entry name" value="MFS_Transporters"/>
</dbReference>
<evidence type="ECO:0000256" key="3">
    <source>
        <dbReference type="ARBA" id="ARBA00022475"/>
    </source>
</evidence>
<feature type="transmembrane region" description="Helical" evidence="7">
    <location>
        <begin position="333"/>
        <end position="353"/>
    </location>
</feature>
<feature type="transmembrane region" description="Helical" evidence="7">
    <location>
        <begin position="79"/>
        <end position="95"/>
    </location>
</feature>
<evidence type="ECO:0000313" key="10">
    <source>
        <dbReference type="Proteomes" id="UP000242972"/>
    </source>
</evidence>
<proteinExistence type="predicted"/>
<evidence type="ECO:0000256" key="4">
    <source>
        <dbReference type="ARBA" id="ARBA00022692"/>
    </source>
</evidence>
<keyword evidence="3" id="KW-1003">Cell membrane</keyword>
<evidence type="ECO:0000256" key="2">
    <source>
        <dbReference type="ARBA" id="ARBA00022448"/>
    </source>
</evidence>
<organism evidence="9 10">
    <name type="scientific">Sulfobacillus benefaciens</name>
    <dbReference type="NCBI Taxonomy" id="453960"/>
    <lineage>
        <taxon>Bacteria</taxon>
        <taxon>Bacillati</taxon>
        <taxon>Bacillota</taxon>
        <taxon>Clostridia</taxon>
        <taxon>Eubacteriales</taxon>
        <taxon>Clostridiales Family XVII. Incertae Sedis</taxon>
        <taxon>Sulfobacillus</taxon>
    </lineage>
</organism>
<dbReference type="Gene3D" id="1.20.1250.20">
    <property type="entry name" value="MFS general substrate transporter like domains"/>
    <property type="match status" value="2"/>
</dbReference>
<feature type="domain" description="Major facilitator superfamily (MFS) profile" evidence="8">
    <location>
        <begin position="13"/>
        <end position="387"/>
    </location>
</feature>
<evidence type="ECO:0000256" key="7">
    <source>
        <dbReference type="SAM" id="Phobius"/>
    </source>
</evidence>
<dbReference type="InterPro" id="IPR036259">
    <property type="entry name" value="MFS_trans_sf"/>
</dbReference>
<evidence type="ECO:0000259" key="8">
    <source>
        <dbReference type="PROSITE" id="PS50850"/>
    </source>
</evidence>
<feature type="transmembrane region" description="Helical" evidence="7">
    <location>
        <begin position="166"/>
        <end position="186"/>
    </location>
</feature>
<feature type="transmembrane region" description="Helical" evidence="7">
    <location>
        <begin position="243"/>
        <end position="263"/>
    </location>
</feature>
<dbReference type="InterPro" id="IPR020846">
    <property type="entry name" value="MFS_dom"/>
</dbReference>
<comment type="caution">
    <text evidence="9">The sequence shown here is derived from an EMBL/GenBank/DDBJ whole genome shotgun (WGS) entry which is preliminary data.</text>
</comment>
<feature type="transmembrane region" description="Helical" evidence="7">
    <location>
        <begin position="300"/>
        <end position="321"/>
    </location>
</feature>
<name>A0A2T2XJY7_9FIRM</name>
<dbReference type="PROSITE" id="PS50850">
    <property type="entry name" value="MFS"/>
    <property type="match status" value="1"/>
</dbReference>
<evidence type="ECO:0000313" key="9">
    <source>
        <dbReference type="EMBL" id="PSR34801.1"/>
    </source>
</evidence>
<feature type="transmembrane region" description="Helical" evidence="7">
    <location>
        <begin position="359"/>
        <end position="382"/>
    </location>
</feature>
<accession>A0A2T2XJY7</accession>
<dbReference type="EMBL" id="PXYW01000006">
    <property type="protein sequence ID" value="PSR34801.1"/>
    <property type="molecule type" value="Genomic_DNA"/>
</dbReference>
<keyword evidence="5 7" id="KW-1133">Transmembrane helix</keyword>
<reference evidence="9 10" key="1">
    <citation type="journal article" date="2014" name="BMC Genomics">
        <title>Comparison of environmental and isolate Sulfobacillus genomes reveals diverse carbon, sulfur, nitrogen, and hydrogen metabolisms.</title>
        <authorList>
            <person name="Justice N.B."/>
            <person name="Norman A."/>
            <person name="Brown C.T."/>
            <person name="Singh A."/>
            <person name="Thomas B.C."/>
            <person name="Banfield J.F."/>
        </authorList>
    </citation>
    <scope>NUCLEOTIDE SEQUENCE [LARGE SCALE GENOMIC DNA]</scope>
    <source>
        <strain evidence="9">AMDSBA4</strain>
    </source>
</reference>
<feature type="transmembrane region" description="Helical" evidence="7">
    <location>
        <begin position="275"/>
        <end position="294"/>
    </location>
</feature>
<dbReference type="Pfam" id="PF07690">
    <property type="entry name" value="MFS_1"/>
    <property type="match status" value="2"/>
</dbReference>
<comment type="subcellular location">
    <subcellularLocation>
        <location evidence="1">Cell membrane</location>
        <topology evidence="1">Multi-pass membrane protein</topology>
    </subcellularLocation>
</comment>
<dbReference type="GO" id="GO:0005886">
    <property type="term" value="C:plasma membrane"/>
    <property type="evidence" value="ECO:0007669"/>
    <property type="project" value="UniProtKB-SubCell"/>
</dbReference>
<feature type="transmembrane region" description="Helical" evidence="7">
    <location>
        <begin position="135"/>
        <end position="160"/>
    </location>
</feature>